<evidence type="ECO:0000256" key="5">
    <source>
        <dbReference type="ARBA" id="ARBA00022728"/>
    </source>
</evidence>
<dbReference type="Gene3D" id="1.20.940.10">
    <property type="entry name" value="Functional domain of the splicing factor Prp18"/>
    <property type="match status" value="1"/>
</dbReference>
<sequence length="226" mass="24522">MSGFINFNSFDVKKALALALKRKKGQISSSDSEEAKAKAKAKPKAKPKAAPAQALASIAKAAAENSTEGPELVKRFLASARAEWLKLKGDTKLDKIQEADRALLASDPPSEEVLRPLVDLVEMRAPDDPESGKVQKVCSLCLANEHLAAEKVYLELTIGNSTWPIGGGEFLSSDGPQPGNRMWGQKLRKVKETPSILDNESQKNAIQGLKRLLSFVQATEAWRSSQ</sequence>
<dbReference type="GO" id="GO:0005682">
    <property type="term" value="C:U5 snRNP"/>
    <property type="evidence" value="ECO:0007669"/>
    <property type="project" value="TreeGrafter"/>
</dbReference>
<evidence type="ECO:0000259" key="9">
    <source>
        <dbReference type="Pfam" id="PF02840"/>
    </source>
</evidence>
<keyword evidence="4" id="KW-0507">mRNA processing</keyword>
<gene>
    <name evidence="10" type="ORF">EVOR1521_LOCUS27444</name>
</gene>
<evidence type="ECO:0000256" key="6">
    <source>
        <dbReference type="ARBA" id="ARBA00023187"/>
    </source>
</evidence>
<dbReference type="Proteomes" id="UP001178507">
    <property type="component" value="Unassembled WGS sequence"/>
</dbReference>
<dbReference type="PANTHER" id="PTHR13007">
    <property type="entry name" value="PRE-MRNA SPLICING FACTOR-RELATED"/>
    <property type="match status" value="1"/>
</dbReference>
<dbReference type="GO" id="GO:0000350">
    <property type="term" value="P:generation of catalytic spliceosome for second transesterification step"/>
    <property type="evidence" value="ECO:0007669"/>
    <property type="project" value="TreeGrafter"/>
</dbReference>
<evidence type="ECO:0000256" key="2">
    <source>
        <dbReference type="ARBA" id="ARBA00008137"/>
    </source>
</evidence>
<comment type="caution">
    <text evidence="10">The sequence shown here is derived from an EMBL/GenBank/DDBJ whole genome shotgun (WGS) entry which is preliminary data.</text>
</comment>
<dbReference type="AlphaFoldDB" id="A0AA36JGE4"/>
<keyword evidence="6" id="KW-0508">mRNA splicing</keyword>
<dbReference type="Pfam" id="PF02840">
    <property type="entry name" value="Prp18"/>
    <property type="match status" value="1"/>
</dbReference>
<keyword evidence="7" id="KW-0539">Nucleus</keyword>
<keyword evidence="11" id="KW-1185">Reference proteome</keyword>
<dbReference type="SUPFAM" id="SSF47938">
    <property type="entry name" value="Functional domain of the splicing factor Prp18"/>
    <property type="match status" value="1"/>
</dbReference>
<name>A0AA36JGE4_9DINO</name>
<evidence type="ECO:0000313" key="10">
    <source>
        <dbReference type="EMBL" id="CAJ1405161.1"/>
    </source>
</evidence>
<accession>A0AA36JGE4</accession>
<proteinExistence type="inferred from homology"/>
<evidence type="ECO:0000256" key="1">
    <source>
        <dbReference type="ARBA" id="ARBA00004123"/>
    </source>
</evidence>
<keyword evidence="5" id="KW-0747">Spliceosome</keyword>
<feature type="compositionally biased region" description="Basic residues" evidence="8">
    <location>
        <begin position="38"/>
        <end position="47"/>
    </location>
</feature>
<feature type="domain" description="Prp18" evidence="9">
    <location>
        <begin position="109"/>
        <end position="219"/>
    </location>
</feature>
<evidence type="ECO:0000256" key="8">
    <source>
        <dbReference type="SAM" id="MobiDB-lite"/>
    </source>
</evidence>
<dbReference type="InterPro" id="IPR004098">
    <property type="entry name" value="Prp18"/>
</dbReference>
<organism evidence="10 11">
    <name type="scientific">Effrenium voratum</name>
    <dbReference type="NCBI Taxonomy" id="2562239"/>
    <lineage>
        <taxon>Eukaryota</taxon>
        <taxon>Sar</taxon>
        <taxon>Alveolata</taxon>
        <taxon>Dinophyceae</taxon>
        <taxon>Suessiales</taxon>
        <taxon>Symbiodiniaceae</taxon>
        <taxon>Effrenium</taxon>
    </lineage>
</organism>
<evidence type="ECO:0000256" key="4">
    <source>
        <dbReference type="ARBA" id="ARBA00022664"/>
    </source>
</evidence>
<reference evidence="10" key="1">
    <citation type="submission" date="2023-08" db="EMBL/GenBank/DDBJ databases">
        <authorList>
            <person name="Chen Y."/>
            <person name="Shah S."/>
            <person name="Dougan E. K."/>
            <person name="Thang M."/>
            <person name="Chan C."/>
        </authorList>
    </citation>
    <scope>NUCLEOTIDE SEQUENCE</scope>
</reference>
<protein>
    <recommendedName>
        <fullName evidence="3">Pre-mRNA-splicing factor 18</fullName>
    </recommendedName>
</protein>
<dbReference type="PANTHER" id="PTHR13007:SF19">
    <property type="entry name" value="PRE-MRNA-SPLICING FACTOR 18"/>
    <property type="match status" value="1"/>
</dbReference>
<dbReference type="GO" id="GO:0046540">
    <property type="term" value="C:U4/U6 x U5 tri-snRNP complex"/>
    <property type="evidence" value="ECO:0007669"/>
    <property type="project" value="TreeGrafter"/>
</dbReference>
<comment type="similarity">
    <text evidence="2">Belongs to the PRP18 family.</text>
</comment>
<evidence type="ECO:0000256" key="3">
    <source>
        <dbReference type="ARBA" id="ARBA00018242"/>
    </source>
</evidence>
<feature type="region of interest" description="Disordered" evidence="8">
    <location>
        <begin position="22"/>
        <end position="50"/>
    </location>
</feature>
<dbReference type="InterPro" id="IPR039979">
    <property type="entry name" value="PRPF18"/>
</dbReference>
<dbReference type="GO" id="GO:0071021">
    <property type="term" value="C:U2-type post-spliceosomal complex"/>
    <property type="evidence" value="ECO:0007669"/>
    <property type="project" value="TreeGrafter"/>
</dbReference>
<evidence type="ECO:0000256" key="7">
    <source>
        <dbReference type="ARBA" id="ARBA00023242"/>
    </source>
</evidence>
<dbReference type="EMBL" id="CAUJNA010003571">
    <property type="protein sequence ID" value="CAJ1405161.1"/>
    <property type="molecule type" value="Genomic_DNA"/>
</dbReference>
<evidence type="ECO:0000313" key="11">
    <source>
        <dbReference type="Proteomes" id="UP001178507"/>
    </source>
</evidence>
<comment type="subcellular location">
    <subcellularLocation>
        <location evidence="1">Nucleus</location>
    </subcellularLocation>
</comment>